<reference evidence="4" key="1">
    <citation type="journal article" date="2023" name="Mol. Phylogenet. Evol.">
        <title>Genome-scale phylogeny and comparative genomics of the fungal order Sordariales.</title>
        <authorList>
            <person name="Hensen N."/>
            <person name="Bonometti L."/>
            <person name="Westerberg I."/>
            <person name="Brannstrom I.O."/>
            <person name="Guillou S."/>
            <person name="Cros-Aarteil S."/>
            <person name="Calhoun S."/>
            <person name="Haridas S."/>
            <person name="Kuo A."/>
            <person name="Mondo S."/>
            <person name="Pangilinan J."/>
            <person name="Riley R."/>
            <person name="LaButti K."/>
            <person name="Andreopoulos B."/>
            <person name="Lipzen A."/>
            <person name="Chen C."/>
            <person name="Yan M."/>
            <person name="Daum C."/>
            <person name="Ng V."/>
            <person name="Clum A."/>
            <person name="Steindorff A."/>
            <person name="Ohm R.A."/>
            <person name="Martin F."/>
            <person name="Silar P."/>
            <person name="Natvig D.O."/>
            <person name="Lalanne C."/>
            <person name="Gautier V."/>
            <person name="Ament-Velasquez S.L."/>
            <person name="Kruys A."/>
            <person name="Hutchinson M.I."/>
            <person name="Powell A.J."/>
            <person name="Barry K."/>
            <person name="Miller A.N."/>
            <person name="Grigoriev I.V."/>
            <person name="Debuchy R."/>
            <person name="Gladieux P."/>
            <person name="Hiltunen Thoren M."/>
            <person name="Johannesson H."/>
        </authorList>
    </citation>
    <scope>NUCLEOTIDE SEQUENCE</scope>
    <source>
        <strain evidence="4">SMH4131-1</strain>
    </source>
</reference>
<feature type="transmembrane region" description="Helical" evidence="2">
    <location>
        <begin position="174"/>
        <end position="196"/>
    </location>
</feature>
<reference evidence="4" key="2">
    <citation type="submission" date="2023-06" db="EMBL/GenBank/DDBJ databases">
        <authorList>
            <consortium name="Lawrence Berkeley National Laboratory"/>
            <person name="Haridas S."/>
            <person name="Hensen N."/>
            <person name="Bonometti L."/>
            <person name="Westerberg I."/>
            <person name="Brannstrom I.O."/>
            <person name="Guillou S."/>
            <person name="Cros-Aarteil S."/>
            <person name="Calhoun S."/>
            <person name="Kuo A."/>
            <person name="Mondo S."/>
            <person name="Pangilinan J."/>
            <person name="Riley R."/>
            <person name="Labutti K."/>
            <person name="Andreopoulos B."/>
            <person name="Lipzen A."/>
            <person name="Chen C."/>
            <person name="Yanf M."/>
            <person name="Daum C."/>
            <person name="Ng V."/>
            <person name="Clum A."/>
            <person name="Steindorff A."/>
            <person name="Ohm R."/>
            <person name="Martin F."/>
            <person name="Silar P."/>
            <person name="Natvig D."/>
            <person name="Lalanne C."/>
            <person name="Gautier V."/>
            <person name="Ament-Velasquez S.L."/>
            <person name="Kruys A."/>
            <person name="Hutchinson M.I."/>
            <person name="Powell A.J."/>
            <person name="Barry K."/>
            <person name="Miller A.N."/>
            <person name="Grigoriev I.V."/>
            <person name="Debuchy R."/>
            <person name="Gladieux P."/>
            <person name="Thoren M.H."/>
            <person name="Johannesson H."/>
        </authorList>
    </citation>
    <scope>NUCLEOTIDE SEQUENCE</scope>
    <source>
        <strain evidence="4">SMH4131-1</strain>
    </source>
</reference>
<dbReference type="EMBL" id="JAUEPO010000001">
    <property type="protein sequence ID" value="KAK3336833.1"/>
    <property type="molecule type" value="Genomic_DNA"/>
</dbReference>
<evidence type="ECO:0000256" key="3">
    <source>
        <dbReference type="SAM" id="SignalP"/>
    </source>
</evidence>
<name>A0AAE0J4K4_9PEZI</name>
<feature type="region of interest" description="Disordered" evidence="1">
    <location>
        <begin position="60"/>
        <end position="105"/>
    </location>
</feature>
<accession>A0AAE0J4K4</accession>
<keyword evidence="5" id="KW-1185">Reference proteome</keyword>
<keyword evidence="3" id="KW-0732">Signal</keyword>
<evidence type="ECO:0000256" key="1">
    <source>
        <dbReference type="SAM" id="MobiDB-lite"/>
    </source>
</evidence>
<keyword evidence="2" id="KW-1133">Transmembrane helix</keyword>
<dbReference type="Proteomes" id="UP001286456">
    <property type="component" value="Unassembled WGS sequence"/>
</dbReference>
<evidence type="ECO:0000256" key="2">
    <source>
        <dbReference type="SAM" id="Phobius"/>
    </source>
</evidence>
<proteinExistence type="predicted"/>
<dbReference type="AlphaFoldDB" id="A0AAE0J4K4"/>
<gene>
    <name evidence="4" type="ORF">B0T19DRAFT_396536</name>
</gene>
<feature type="signal peptide" evidence="3">
    <location>
        <begin position="1"/>
        <end position="22"/>
    </location>
</feature>
<comment type="caution">
    <text evidence="4">The sequence shown here is derived from an EMBL/GenBank/DDBJ whole genome shotgun (WGS) entry which is preliminary data.</text>
</comment>
<sequence>MKASTIVIGLVSAVVILPGVVAHPGGFWSRLRRAIGKDGVVAEGPNYELFGGPAPEEKAYSYPPYGYPPPPPKSSSQKTSSSSTTKGYGPQTTSSSALTTQQQQQQQHEWISRPITVVVPGEFIHIQSILRSHELGDNQLDPYYPNFGAVQCTKFSNSYRRSVFRINNQQSINYIAIAIVITITIVIVTIIVKYIFTSKLFNDAISFIDLFKLRDCRPWVIRSVSNIVQCHNAQCHDAIQYSLWRTVIKSLRHSQCTTRNSYVSATFSKLGDCCPWIICSIFNIVQCHHTCNARDTYVSVILSKLRDCCHWVICSISNIIQYHDTVHYPLWRAVFNFLRDYKRAARDTYVPATLSELRDRGSWVIRSISNISQQHGATHYPLWCTIIEPHRFADKPYSEDIGHEFRRSAQRQQYLLRPSQHNDTLWAVFSHVPAIWPEHVKRLPITNNLDPIYDKSELANKPNSEGIGYEFRRSHQWQQYLFRPSQYNDAAGVIFSPLPTNQRLGDCWRPYRNWQPYRFWQYAAGFLRSCFITNLTVRAIISRLLPSH</sequence>
<protein>
    <submittedName>
        <fullName evidence="4">Uncharacterized protein</fullName>
    </submittedName>
</protein>
<evidence type="ECO:0000313" key="4">
    <source>
        <dbReference type="EMBL" id="KAK3336833.1"/>
    </source>
</evidence>
<feature type="compositionally biased region" description="Low complexity" evidence="1">
    <location>
        <begin position="74"/>
        <end position="105"/>
    </location>
</feature>
<keyword evidence="2" id="KW-0472">Membrane</keyword>
<organism evidence="4 5">
    <name type="scientific">Cercophora scortea</name>
    <dbReference type="NCBI Taxonomy" id="314031"/>
    <lineage>
        <taxon>Eukaryota</taxon>
        <taxon>Fungi</taxon>
        <taxon>Dikarya</taxon>
        <taxon>Ascomycota</taxon>
        <taxon>Pezizomycotina</taxon>
        <taxon>Sordariomycetes</taxon>
        <taxon>Sordariomycetidae</taxon>
        <taxon>Sordariales</taxon>
        <taxon>Lasiosphaeriaceae</taxon>
        <taxon>Cercophora</taxon>
    </lineage>
</organism>
<evidence type="ECO:0000313" key="5">
    <source>
        <dbReference type="Proteomes" id="UP001286456"/>
    </source>
</evidence>
<keyword evidence="2" id="KW-0812">Transmembrane</keyword>
<feature type="chain" id="PRO_5041975710" evidence="3">
    <location>
        <begin position="23"/>
        <end position="548"/>
    </location>
</feature>